<name>A0A8K0XQ43_9AGAR</name>
<evidence type="ECO:0000313" key="1">
    <source>
        <dbReference type="EMBL" id="KAH8100841.1"/>
    </source>
</evidence>
<dbReference type="AlphaFoldDB" id="A0A8K0XQ43"/>
<accession>A0A8K0XQ43</accession>
<dbReference type="EMBL" id="JAEVFJ010000014">
    <property type="protein sequence ID" value="KAH8100841.1"/>
    <property type="molecule type" value="Genomic_DNA"/>
</dbReference>
<keyword evidence="2" id="KW-1185">Reference proteome</keyword>
<dbReference type="Proteomes" id="UP000813824">
    <property type="component" value="Unassembled WGS sequence"/>
</dbReference>
<gene>
    <name evidence="1" type="ORF">BXZ70DRAFT_1077456</name>
</gene>
<sequence length="72" mass="7726">MASNNVTVDNSWISFHGRWEPVYNGEPTGNEGRATFGTGSFELFLSFTAQDVNVSVGSAFTVFVCGTAFPVV</sequence>
<organism evidence="1 2">
    <name type="scientific">Cristinia sonorae</name>
    <dbReference type="NCBI Taxonomy" id="1940300"/>
    <lineage>
        <taxon>Eukaryota</taxon>
        <taxon>Fungi</taxon>
        <taxon>Dikarya</taxon>
        <taxon>Basidiomycota</taxon>
        <taxon>Agaricomycotina</taxon>
        <taxon>Agaricomycetes</taxon>
        <taxon>Agaricomycetidae</taxon>
        <taxon>Agaricales</taxon>
        <taxon>Pleurotineae</taxon>
        <taxon>Stephanosporaceae</taxon>
        <taxon>Cristinia</taxon>
    </lineage>
</organism>
<protein>
    <submittedName>
        <fullName evidence="1">Uncharacterized protein</fullName>
    </submittedName>
</protein>
<feature type="non-terminal residue" evidence="1">
    <location>
        <position position="1"/>
    </location>
</feature>
<reference evidence="1" key="1">
    <citation type="journal article" date="2021" name="New Phytol.">
        <title>Evolutionary innovations through gain and loss of genes in the ectomycorrhizal Boletales.</title>
        <authorList>
            <person name="Wu G."/>
            <person name="Miyauchi S."/>
            <person name="Morin E."/>
            <person name="Kuo A."/>
            <person name="Drula E."/>
            <person name="Varga T."/>
            <person name="Kohler A."/>
            <person name="Feng B."/>
            <person name="Cao Y."/>
            <person name="Lipzen A."/>
            <person name="Daum C."/>
            <person name="Hundley H."/>
            <person name="Pangilinan J."/>
            <person name="Johnson J."/>
            <person name="Barry K."/>
            <person name="LaButti K."/>
            <person name="Ng V."/>
            <person name="Ahrendt S."/>
            <person name="Min B."/>
            <person name="Choi I.G."/>
            <person name="Park H."/>
            <person name="Plett J.M."/>
            <person name="Magnuson J."/>
            <person name="Spatafora J.W."/>
            <person name="Nagy L.G."/>
            <person name="Henrissat B."/>
            <person name="Grigoriev I.V."/>
            <person name="Yang Z.L."/>
            <person name="Xu J."/>
            <person name="Martin F.M."/>
        </authorList>
    </citation>
    <scope>NUCLEOTIDE SEQUENCE</scope>
    <source>
        <strain evidence="1">KKN 215</strain>
    </source>
</reference>
<proteinExistence type="predicted"/>
<comment type="caution">
    <text evidence="1">The sequence shown here is derived from an EMBL/GenBank/DDBJ whole genome shotgun (WGS) entry which is preliminary data.</text>
</comment>
<evidence type="ECO:0000313" key="2">
    <source>
        <dbReference type="Proteomes" id="UP000813824"/>
    </source>
</evidence>